<dbReference type="InterPro" id="IPR023584">
    <property type="entry name" value="Ribosome_recyc_fac_dom"/>
</dbReference>
<dbReference type="AlphaFoldDB" id="A0AAU7VQE8"/>
<feature type="coiled-coil region" evidence="6">
    <location>
        <begin position="139"/>
        <end position="166"/>
    </location>
</feature>
<dbReference type="SUPFAM" id="SSF55194">
    <property type="entry name" value="Ribosome recycling factor, RRF"/>
    <property type="match status" value="1"/>
</dbReference>
<proteinExistence type="inferred from homology"/>
<dbReference type="Pfam" id="PF01765">
    <property type="entry name" value="RRF"/>
    <property type="match status" value="1"/>
</dbReference>
<comment type="subcellular location">
    <subcellularLocation>
        <location evidence="1 5">Cytoplasm</location>
    </subcellularLocation>
</comment>
<dbReference type="GO" id="GO:0043023">
    <property type="term" value="F:ribosomal large subunit binding"/>
    <property type="evidence" value="ECO:0007669"/>
    <property type="project" value="TreeGrafter"/>
</dbReference>
<name>A0AAU7VQE8_9FIRM</name>
<reference evidence="8" key="1">
    <citation type="journal article" date="2013" name="Extremophiles">
        <title>Proteinivorax tanatarense gen. nov., sp. nov., an anaerobic, haloalkaliphilic, proteolytic bacterium isolated from a decaying algal bloom, and proposal of Proteinivoraceae fam. nov.</title>
        <authorList>
            <person name="Kevbrin V."/>
            <person name="Boltyanskaya Y."/>
            <person name="Zhilina T."/>
            <person name="Kolganova T."/>
            <person name="Lavrentjeva E."/>
            <person name="Kuznetsov B."/>
        </authorList>
    </citation>
    <scope>NUCLEOTIDE SEQUENCE</scope>
    <source>
        <strain evidence="8">Z-910T</strain>
    </source>
</reference>
<reference evidence="8" key="2">
    <citation type="submission" date="2024-06" db="EMBL/GenBank/DDBJ databases">
        <authorList>
            <person name="Petrova K.O."/>
            <person name="Toshchakov S.V."/>
            <person name="Boltjanskaja Y.V."/>
            <person name="Kevbrin V."/>
        </authorList>
    </citation>
    <scope>NUCLEOTIDE SEQUENCE</scope>
    <source>
        <strain evidence="8">Z-910T</strain>
    </source>
</reference>
<dbReference type="EMBL" id="CP158367">
    <property type="protein sequence ID" value="XBX76251.1"/>
    <property type="molecule type" value="Genomic_DNA"/>
</dbReference>
<feature type="domain" description="Ribosome recycling factor" evidence="7">
    <location>
        <begin position="20"/>
        <end position="183"/>
    </location>
</feature>
<evidence type="ECO:0000256" key="3">
    <source>
        <dbReference type="ARBA" id="ARBA00022490"/>
    </source>
</evidence>
<comment type="similarity">
    <text evidence="2 5">Belongs to the RRF family.</text>
</comment>
<keyword evidence="3 5" id="KW-0963">Cytoplasm</keyword>
<organism evidence="8">
    <name type="scientific">Proteinivorax tanatarense</name>
    <dbReference type="NCBI Taxonomy" id="1260629"/>
    <lineage>
        <taxon>Bacteria</taxon>
        <taxon>Bacillati</taxon>
        <taxon>Bacillota</taxon>
        <taxon>Clostridia</taxon>
        <taxon>Eubacteriales</taxon>
        <taxon>Proteinivoracaceae</taxon>
        <taxon>Proteinivorax</taxon>
    </lineage>
</organism>
<gene>
    <name evidence="5 8" type="primary">frr</name>
    <name evidence="8" type="ORF">PRVXT_001433</name>
</gene>
<dbReference type="InterPro" id="IPR002661">
    <property type="entry name" value="Ribosome_recyc_fac"/>
</dbReference>
<evidence type="ECO:0000256" key="1">
    <source>
        <dbReference type="ARBA" id="ARBA00004496"/>
    </source>
</evidence>
<dbReference type="GO" id="GO:0006415">
    <property type="term" value="P:translational termination"/>
    <property type="evidence" value="ECO:0007669"/>
    <property type="project" value="UniProtKB-UniRule"/>
</dbReference>
<dbReference type="InterPro" id="IPR036191">
    <property type="entry name" value="RRF_sf"/>
</dbReference>
<keyword evidence="6" id="KW-0175">Coiled coil</keyword>
<evidence type="ECO:0000256" key="5">
    <source>
        <dbReference type="HAMAP-Rule" id="MF_00040"/>
    </source>
</evidence>
<evidence type="ECO:0000313" key="8">
    <source>
        <dbReference type="EMBL" id="XBX76251.1"/>
    </source>
</evidence>
<dbReference type="RefSeq" id="WP_350344985.1">
    <property type="nucleotide sequence ID" value="NZ_CP158367.1"/>
</dbReference>
<dbReference type="CDD" id="cd00520">
    <property type="entry name" value="RRF"/>
    <property type="match status" value="1"/>
</dbReference>
<keyword evidence="4 5" id="KW-0648">Protein biosynthesis</keyword>
<evidence type="ECO:0000256" key="6">
    <source>
        <dbReference type="SAM" id="Coils"/>
    </source>
</evidence>
<dbReference type="Gene3D" id="1.10.132.20">
    <property type="entry name" value="Ribosome-recycling factor"/>
    <property type="match status" value="1"/>
</dbReference>
<evidence type="ECO:0000256" key="2">
    <source>
        <dbReference type="ARBA" id="ARBA00005912"/>
    </source>
</evidence>
<dbReference type="HAMAP" id="MF_00040">
    <property type="entry name" value="RRF"/>
    <property type="match status" value="1"/>
</dbReference>
<dbReference type="NCBIfam" id="TIGR00496">
    <property type="entry name" value="frr"/>
    <property type="match status" value="1"/>
</dbReference>
<protein>
    <recommendedName>
        <fullName evidence="5">Ribosome-recycling factor</fullName>
        <shortName evidence="5">RRF</shortName>
    </recommendedName>
    <alternativeName>
        <fullName evidence="5">Ribosome-releasing factor</fullName>
    </alternativeName>
</protein>
<accession>A0AAU7VQE8</accession>
<sequence>MINDVYSDVKTRMKKAIESLQTDMNSVRAGRATPSLLDRIMVEYYGAQTPLNQLANISAPEPRLLVVQPWDKSVIPEVEKAILKSDLGLTPNNDGTVIRLAIPALTQERRNELVRYVKQKGEEGKVAIRNIRRDGNDTVKSLEKNNEISEDESRKAQEEIQKITDEFIKEADIVIENKEQEILEV</sequence>
<dbReference type="GO" id="GO:0005737">
    <property type="term" value="C:cytoplasm"/>
    <property type="evidence" value="ECO:0007669"/>
    <property type="project" value="UniProtKB-SubCell"/>
</dbReference>
<dbReference type="FunFam" id="1.10.132.20:FF:000001">
    <property type="entry name" value="Ribosome-recycling factor"/>
    <property type="match status" value="1"/>
</dbReference>
<evidence type="ECO:0000256" key="4">
    <source>
        <dbReference type="ARBA" id="ARBA00022917"/>
    </source>
</evidence>
<evidence type="ECO:0000259" key="7">
    <source>
        <dbReference type="Pfam" id="PF01765"/>
    </source>
</evidence>
<dbReference type="Gene3D" id="3.30.1360.40">
    <property type="match status" value="1"/>
</dbReference>
<comment type="function">
    <text evidence="5">Responsible for the release of ribosomes from messenger RNA at the termination of protein biosynthesis. May increase the efficiency of translation by recycling ribosomes from one round of translation to another.</text>
</comment>
<dbReference type="FunFam" id="3.30.1360.40:FF:000001">
    <property type="entry name" value="Ribosome-recycling factor"/>
    <property type="match status" value="1"/>
</dbReference>
<dbReference type="PANTHER" id="PTHR20982">
    <property type="entry name" value="RIBOSOME RECYCLING FACTOR"/>
    <property type="match status" value="1"/>
</dbReference>
<dbReference type="PANTHER" id="PTHR20982:SF3">
    <property type="entry name" value="MITOCHONDRIAL RIBOSOME RECYCLING FACTOR PSEUDO 1"/>
    <property type="match status" value="1"/>
</dbReference>